<dbReference type="AlphaFoldDB" id="A0A847UAB5"/>
<gene>
    <name evidence="2" type="ORF">GOC74_10380</name>
</gene>
<accession>A0A847UAB5</accession>
<dbReference type="EMBL" id="WOYG01000001">
    <property type="protein sequence ID" value="NLV10335.1"/>
    <property type="molecule type" value="Genomic_DNA"/>
</dbReference>
<proteinExistence type="predicted"/>
<reference evidence="2" key="1">
    <citation type="submission" date="2019-12" db="EMBL/GenBank/DDBJ databases">
        <title>Whole-genome sequence of Halomicrobium mukohataei pws1.</title>
        <authorList>
            <person name="Verma D.K."/>
            <person name="Gopal K."/>
            <person name="Prasad E.S."/>
        </authorList>
    </citation>
    <scope>NUCLEOTIDE SEQUENCE</scope>
    <source>
        <strain evidence="2">Pws1</strain>
    </source>
</reference>
<feature type="region of interest" description="Disordered" evidence="1">
    <location>
        <begin position="76"/>
        <end position="105"/>
    </location>
</feature>
<name>A0A847UAB5_9EURY</name>
<protein>
    <submittedName>
        <fullName evidence="2">Uncharacterized protein</fullName>
    </submittedName>
</protein>
<evidence type="ECO:0000256" key="1">
    <source>
        <dbReference type="SAM" id="MobiDB-lite"/>
    </source>
</evidence>
<dbReference type="Proteomes" id="UP000608662">
    <property type="component" value="Unassembled WGS sequence"/>
</dbReference>
<organism evidence="2 3">
    <name type="scientific">Halomicrobium mukohataei</name>
    <dbReference type="NCBI Taxonomy" id="57705"/>
    <lineage>
        <taxon>Archaea</taxon>
        <taxon>Methanobacteriati</taxon>
        <taxon>Methanobacteriota</taxon>
        <taxon>Stenosarchaea group</taxon>
        <taxon>Halobacteria</taxon>
        <taxon>Halobacteriales</taxon>
        <taxon>Haloarculaceae</taxon>
        <taxon>Halomicrobium</taxon>
    </lineage>
</organism>
<feature type="compositionally biased region" description="Basic and acidic residues" evidence="1">
    <location>
        <begin position="76"/>
        <end position="90"/>
    </location>
</feature>
<feature type="compositionally biased region" description="Polar residues" evidence="1">
    <location>
        <begin position="95"/>
        <end position="105"/>
    </location>
</feature>
<sequence length="105" mass="11636">MIRIAVAVFPVERTASDRTIVAIESQCTPDRTTAVRSVCELFQLLLSGRARETTGPRRPPDSDRRCHERRLVARFEADDGRSAETGDPLRIHHAANQSGPILSSL</sequence>
<evidence type="ECO:0000313" key="3">
    <source>
        <dbReference type="Proteomes" id="UP000608662"/>
    </source>
</evidence>
<evidence type="ECO:0000313" key="2">
    <source>
        <dbReference type="EMBL" id="NLV10335.1"/>
    </source>
</evidence>
<comment type="caution">
    <text evidence="2">The sequence shown here is derived from an EMBL/GenBank/DDBJ whole genome shotgun (WGS) entry which is preliminary data.</text>
</comment>